<proteinExistence type="predicted"/>
<evidence type="ECO:0000313" key="2">
    <source>
        <dbReference type="Proteomes" id="UP000590749"/>
    </source>
</evidence>
<dbReference type="RefSeq" id="WP_183223115.1">
    <property type="nucleotide sequence ID" value="NZ_BOME01000053.1"/>
</dbReference>
<name>A0A7W5FGR7_9ACTN</name>
<reference evidence="1 2" key="1">
    <citation type="submission" date="2020-08" db="EMBL/GenBank/DDBJ databases">
        <title>Genomic Encyclopedia of Type Strains, Phase III (KMG-III): the genomes of soil and plant-associated and newly described type strains.</title>
        <authorList>
            <person name="Whitman W."/>
        </authorList>
    </citation>
    <scope>NUCLEOTIDE SEQUENCE [LARGE SCALE GENOMIC DNA]</scope>
    <source>
        <strain evidence="1 2">CECT 3287</strain>
    </source>
</reference>
<organism evidence="1 2">
    <name type="scientific">Actinoplanes campanulatus</name>
    <dbReference type="NCBI Taxonomy" id="113559"/>
    <lineage>
        <taxon>Bacteria</taxon>
        <taxon>Bacillati</taxon>
        <taxon>Actinomycetota</taxon>
        <taxon>Actinomycetes</taxon>
        <taxon>Micromonosporales</taxon>
        <taxon>Micromonosporaceae</taxon>
        <taxon>Actinoplanes</taxon>
    </lineage>
</organism>
<protein>
    <submittedName>
        <fullName evidence="1">Uncharacterized protein</fullName>
    </submittedName>
</protein>
<dbReference type="AlphaFoldDB" id="A0A7W5FGR7"/>
<dbReference type="EMBL" id="JACHXF010000012">
    <property type="protein sequence ID" value="MBB3097720.1"/>
    <property type="molecule type" value="Genomic_DNA"/>
</dbReference>
<evidence type="ECO:0000313" key="1">
    <source>
        <dbReference type="EMBL" id="MBB3097720.1"/>
    </source>
</evidence>
<sequence length="234" mass="26154">MSPHEQWWLITDADRGWANGQGAACATHRRDVEATFTDGHAYRVGGPFDPDRSVWPQGPHLWMDADHIRLAIFLTAPTRREIAAVHTGKAQFGWTEQGINGFLLFQYGDSPWNDAPFNPQRLTTPFPLQPAPRGTHTRVSTFLVHADTGRIAAMRMFTWPAYFLNHVVTSVHRLAAQPYSEAAARSAHQDFYDRYPDGPSLYRLACSLPPEALCLGGQRDDRPLAVTGPRPEPA</sequence>
<accession>A0A7W5FGR7</accession>
<comment type="caution">
    <text evidence="1">The sequence shown here is derived from an EMBL/GenBank/DDBJ whole genome shotgun (WGS) entry which is preliminary data.</text>
</comment>
<gene>
    <name evidence="1" type="ORF">FHR83_005404</name>
</gene>
<dbReference type="Proteomes" id="UP000590749">
    <property type="component" value="Unassembled WGS sequence"/>
</dbReference>
<keyword evidence="2" id="KW-1185">Reference proteome</keyword>